<evidence type="ECO:0000313" key="3">
    <source>
        <dbReference type="EMBL" id="CUP73101.1"/>
    </source>
</evidence>
<dbReference type="PANTHER" id="PTHR30349:SF82">
    <property type="entry name" value="INTEGRASE_RECOMBINASE YOEC-RELATED"/>
    <property type="match status" value="1"/>
</dbReference>
<name>A0A174QM86_9CLOT</name>
<sequence>MNYVEPIRDSSKVQDIANYLRKYSERNYIMFLIGINSGLRISDILKLRVRDIKGKETICIREKKTKKQKIFPMTPILKRELRKYCEDKDLDEFLIKSQKGYNNPIGRKQAYTILRETGEIFGLFNLGTHTLRKTFGYHFYMQYKDIVTLQKIFNHSDPSITLHYIGVEQSHINRMIKGFKIY</sequence>
<dbReference type="EMBL" id="CZBO01000001">
    <property type="protein sequence ID" value="CUP73101.1"/>
    <property type="molecule type" value="Genomic_DNA"/>
</dbReference>
<dbReference type="Proteomes" id="UP000095563">
    <property type="component" value="Unassembled WGS sequence"/>
</dbReference>
<dbReference type="GO" id="GO:0006310">
    <property type="term" value="P:DNA recombination"/>
    <property type="evidence" value="ECO:0007669"/>
    <property type="project" value="UniProtKB-KW"/>
</dbReference>
<dbReference type="Pfam" id="PF00589">
    <property type="entry name" value="Phage_integrase"/>
    <property type="match status" value="1"/>
</dbReference>
<dbReference type="InterPro" id="IPR013762">
    <property type="entry name" value="Integrase-like_cat_sf"/>
</dbReference>
<dbReference type="Gene3D" id="1.10.443.10">
    <property type="entry name" value="Intergrase catalytic core"/>
    <property type="match status" value="1"/>
</dbReference>
<dbReference type="CDD" id="cd01192">
    <property type="entry name" value="INT_C_like_3"/>
    <property type="match status" value="1"/>
</dbReference>
<dbReference type="InterPro" id="IPR002104">
    <property type="entry name" value="Integrase_catalytic"/>
</dbReference>
<proteinExistence type="predicted"/>
<dbReference type="InterPro" id="IPR050090">
    <property type="entry name" value="Tyrosine_recombinase_XerCD"/>
</dbReference>
<dbReference type="RefSeq" id="WP_055206639.1">
    <property type="nucleotide sequence ID" value="NZ_CZBO01000001.1"/>
</dbReference>
<reference evidence="3 4" key="1">
    <citation type="submission" date="2015-09" db="EMBL/GenBank/DDBJ databases">
        <authorList>
            <consortium name="Pathogen Informatics"/>
        </authorList>
    </citation>
    <scope>NUCLEOTIDE SEQUENCE [LARGE SCALE GENOMIC DNA]</scope>
    <source>
        <strain evidence="3 4">2789STDY5834956</strain>
    </source>
</reference>
<dbReference type="AlphaFoldDB" id="A0A174QM86"/>
<dbReference type="SUPFAM" id="SSF56349">
    <property type="entry name" value="DNA breaking-rejoining enzymes"/>
    <property type="match status" value="1"/>
</dbReference>
<dbReference type="PANTHER" id="PTHR30349">
    <property type="entry name" value="PHAGE INTEGRASE-RELATED"/>
    <property type="match status" value="1"/>
</dbReference>
<dbReference type="GO" id="GO:0003677">
    <property type="term" value="F:DNA binding"/>
    <property type="evidence" value="ECO:0007669"/>
    <property type="project" value="InterPro"/>
</dbReference>
<feature type="domain" description="Tyr recombinase" evidence="2">
    <location>
        <begin position="1"/>
        <end position="177"/>
    </location>
</feature>
<accession>A0A174QM86</accession>
<evidence type="ECO:0000313" key="4">
    <source>
        <dbReference type="Proteomes" id="UP000095563"/>
    </source>
</evidence>
<protein>
    <submittedName>
        <fullName evidence="3">Phage integrase site specific recombinase</fullName>
    </submittedName>
</protein>
<keyword evidence="1" id="KW-0233">DNA recombination</keyword>
<organism evidence="3 4">
    <name type="scientific">Clostridium baratii</name>
    <dbReference type="NCBI Taxonomy" id="1561"/>
    <lineage>
        <taxon>Bacteria</taxon>
        <taxon>Bacillati</taxon>
        <taxon>Bacillota</taxon>
        <taxon>Clostridia</taxon>
        <taxon>Eubacteriales</taxon>
        <taxon>Clostridiaceae</taxon>
        <taxon>Clostridium</taxon>
    </lineage>
</organism>
<dbReference type="InterPro" id="IPR011010">
    <property type="entry name" value="DNA_brk_join_enz"/>
</dbReference>
<dbReference type="PROSITE" id="PS51898">
    <property type="entry name" value="TYR_RECOMBINASE"/>
    <property type="match status" value="1"/>
</dbReference>
<gene>
    <name evidence="3" type="primary">xerD_1</name>
    <name evidence="3" type="ORF">ERS852568_00583</name>
</gene>
<evidence type="ECO:0000256" key="1">
    <source>
        <dbReference type="ARBA" id="ARBA00023172"/>
    </source>
</evidence>
<dbReference type="GO" id="GO:0015074">
    <property type="term" value="P:DNA integration"/>
    <property type="evidence" value="ECO:0007669"/>
    <property type="project" value="InterPro"/>
</dbReference>
<evidence type="ECO:0000259" key="2">
    <source>
        <dbReference type="PROSITE" id="PS51898"/>
    </source>
</evidence>